<keyword evidence="2" id="KW-1185">Reference proteome</keyword>
<evidence type="ECO:0000313" key="1">
    <source>
        <dbReference type="EMBL" id="KAG0253162.1"/>
    </source>
</evidence>
<dbReference type="AlphaFoldDB" id="A0AAD4H0Q0"/>
<organism evidence="1 2">
    <name type="scientific">Linnemannia exigua</name>
    <dbReference type="NCBI Taxonomy" id="604196"/>
    <lineage>
        <taxon>Eukaryota</taxon>
        <taxon>Fungi</taxon>
        <taxon>Fungi incertae sedis</taxon>
        <taxon>Mucoromycota</taxon>
        <taxon>Mortierellomycotina</taxon>
        <taxon>Mortierellomycetes</taxon>
        <taxon>Mortierellales</taxon>
        <taxon>Mortierellaceae</taxon>
        <taxon>Linnemannia</taxon>
    </lineage>
</organism>
<sequence>MHCKSWPEEDEDFAELDAQLITKTGHPATARFVNDLFEQAEVTLPGGEKVYAFLPVGSSKRLGDGTEAYIRPMKRRSDKVVVDSNLELALRSHAYCSLVDIKNYKALGVKDPICTLRFSDHMTLSTLWEFKSRGKGEIWSGAKLASFVFHQLLNRGKILKSDLTLRLDELETRENCPTETTIDGILANLRRLVEAMRDEETKPVSMKVSSELRQLAEKLQGEITTINKTTITDEVKI</sequence>
<gene>
    <name evidence="1" type="ORF">BGZ95_006397</name>
</gene>
<dbReference type="Proteomes" id="UP001194580">
    <property type="component" value="Unassembled WGS sequence"/>
</dbReference>
<name>A0AAD4H0Q0_9FUNG</name>
<feature type="non-terminal residue" evidence="1">
    <location>
        <position position="237"/>
    </location>
</feature>
<protein>
    <submittedName>
        <fullName evidence="1">Uncharacterized protein</fullName>
    </submittedName>
</protein>
<accession>A0AAD4H0Q0</accession>
<reference evidence="1" key="1">
    <citation type="journal article" date="2020" name="Fungal Divers.">
        <title>Resolving the Mortierellaceae phylogeny through synthesis of multi-gene phylogenetics and phylogenomics.</title>
        <authorList>
            <person name="Vandepol N."/>
            <person name="Liber J."/>
            <person name="Desiro A."/>
            <person name="Na H."/>
            <person name="Kennedy M."/>
            <person name="Barry K."/>
            <person name="Grigoriev I.V."/>
            <person name="Miller A.N."/>
            <person name="O'Donnell K."/>
            <person name="Stajich J.E."/>
            <person name="Bonito G."/>
        </authorList>
    </citation>
    <scope>NUCLEOTIDE SEQUENCE</scope>
    <source>
        <strain evidence="1">NRRL 28262</strain>
    </source>
</reference>
<proteinExistence type="predicted"/>
<evidence type="ECO:0000313" key="2">
    <source>
        <dbReference type="Proteomes" id="UP001194580"/>
    </source>
</evidence>
<comment type="caution">
    <text evidence="1">The sequence shown here is derived from an EMBL/GenBank/DDBJ whole genome shotgun (WGS) entry which is preliminary data.</text>
</comment>
<dbReference type="EMBL" id="JAAAIL010002988">
    <property type="protein sequence ID" value="KAG0253162.1"/>
    <property type="molecule type" value="Genomic_DNA"/>
</dbReference>